<dbReference type="InterPro" id="IPR026961">
    <property type="entry name" value="PGG_dom"/>
</dbReference>
<dbReference type="PANTHER" id="PTHR24186:SF53">
    <property type="entry name" value="PGG DOMAIN-CONTAINING PROTEIN"/>
    <property type="match status" value="1"/>
</dbReference>
<sequence length="774" mass="86450">MVLSVSAVFIHFIMSLETFRSYVFMFWYAFYFTLCAMGAMVIAVITGAYALLGPSSSSWLAIVTIFIRSDLLICQDIIRFSKATFSGFFFLKLQQTSMTSVSSANDEAASSSHGEVITSLGCSSSNIDNQDVKMKRVADYMYMDPQLYEARLHMNSVSGSQGEIITTTTSSDQDIVKMKKEEYTYMDPLLYKAAADGSFGPFDIIEKELSLIITPDKNTILHIHIRSQDIESTTTGFMKQVVAKCPSLRLQVNAIGDTPLHVAAKYGNNHAVKFLIDSAKVENDQRVLPDNDIKQMLRKTNNAGNTPLHEAVQHDFHEVVILLSREDPDFLYPANNLGETPLYLAVQKGDYGVEMVDQILKDFRKLAYEGPHGRTALHAAAKSNDDSIVRKVLYKKKSLAKEVDEYGWTPLHYAAYYGNRSTVKVLLEFDVCAAYVGEKERKMTPLHLAASQGHVHNMNEIISNCPTCYELVDIKGRNVLHFAILTLTVDQFRRITHCLPLTKIINQKDADGNTPLHVGTSLYPEKLNTVFNGLLGPANSYVTNNQGFNVCEIGKGGFPQLKQEILELSKTVHEPFRLGVVRLPSSNKYIEVVEIERADDVAEIERAKESHLVVAALIATVTFAAAFTLPGGYIQDGSHHQGTAILKGNSAFQAFVITNAMAMVLSVSAVFIHFLMSLKSFRSFIFMFWYAFVFTLLAMGAMVIAFITAAYAMLWPSLRLAIVTICIGLAFFFLAIYLLNKVTIIFKKPLTIFKVLFSNLNCICYPNLNYIKRM</sequence>
<feature type="repeat" description="ANK" evidence="7">
    <location>
        <begin position="255"/>
        <end position="277"/>
    </location>
</feature>
<dbReference type="InterPro" id="IPR002110">
    <property type="entry name" value="Ankyrin_rpt"/>
</dbReference>
<evidence type="ECO:0000256" key="5">
    <source>
        <dbReference type="ARBA" id="ARBA00023043"/>
    </source>
</evidence>
<keyword evidence="3" id="KW-0677">Repeat</keyword>
<feature type="transmembrane region" description="Helical" evidence="8">
    <location>
        <begin position="720"/>
        <end position="739"/>
    </location>
</feature>
<dbReference type="PROSITE" id="PS50297">
    <property type="entry name" value="ANK_REP_REGION"/>
    <property type="match status" value="2"/>
</dbReference>
<name>A0ABQ8IBQ8_9ROSI</name>
<gene>
    <name evidence="10" type="ORF">JRO89_XS03G0220800</name>
</gene>
<keyword evidence="5 7" id="KW-0040">ANK repeat</keyword>
<proteinExistence type="predicted"/>
<feature type="transmembrane region" description="Helical" evidence="8">
    <location>
        <begin position="654"/>
        <end position="676"/>
    </location>
</feature>
<keyword evidence="11" id="KW-1185">Reference proteome</keyword>
<dbReference type="PANTHER" id="PTHR24186">
    <property type="entry name" value="PROTEIN PHOSPHATASE 1 REGULATORY SUBUNIT"/>
    <property type="match status" value="1"/>
</dbReference>
<dbReference type="Proteomes" id="UP000827721">
    <property type="component" value="Unassembled WGS sequence"/>
</dbReference>
<dbReference type="Pfam" id="PF13637">
    <property type="entry name" value="Ank_4"/>
    <property type="match status" value="1"/>
</dbReference>
<feature type="transmembrane region" description="Helical" evidence="8">
    <location>
        <begin position="688"/>
        <end position="714"/>
    </location>
</feature>
<organism evidence="10 11">
    <name type="scientific">Xanthoceras sorbifolium</name>
    <dbReference type="NCBI Taxonomy" id="99658"/>
    <lineage>
        <taxon>Eukaryota</taxon>
        <taxon>Viridiplantae</taxon>
        <taxon>Streptophyta</taxon>
        <taxon>Embryophyta</taxon>
        <taxon>Tracheophyta</taxon>
        <taxon>Spermatophyta</taxon>
        <taxon>Magnoliopsida</taxon>
        <taxon>eudicotyledons</taxon>
        <taxon>Gunneridae</taxon>
        <taxon>Pentapetalae</taxon>
        <taxon>rosids</taxon>
        <taxon>malvids</taxon>
        <taxon>Sapindales</taxon>
        <taxon>Sapindaceae</taxon>
        <taxon>Xanthoceroideae</taxon>
        <taxon>Xanthoceras</taxon>
    </lineage>
</organism>
<dbReference type="SUPFAM" id="SSF48403">
    <property type="entry name" value="Ankyrin repeat"/>
    <property type="match status" value="2"/>
</dbReference>
<feature type="transmembrane region" description="Helical" evidence="8">
    <location>
        <begin position="25"/>
        <end position="52"/>
    </location>
</feature>
<feature type="domain" description="PGG" evidence="9">
    <location>
        <begin position="604"/>
        <end position="712"/>
    </location>
</feature>
<evidence type="ECO:0000256" key="7">
    <source>
        <dbReference type="PROSITE-ProRule" id="PRU00023"/>
    </source>
</evidence>
<dbReference type="PROSITE" id="PS50088">
    <property type="entry name" value="ANK_REPEAT"/>
    <property type="match status" value="2"/>
</dbReference>
<evidence type="ECO:0000256" key="6">
    <source>
        <dbReference type="ARBA" id="ARBA00023136"/>
    </source>
</evidence>
<protein>
    <recommendedName>
        <fullName evidence="9">PGG domain-containing protein</fullName>
    </recommendedName>
</protein>
<feature type="transmembrane region" description="Helical" evidence="8">
    <location>
        <begin position="612"/>
        <end position="634"/>
    </location>
</feature>
<dbReference type="Gene3D" id="1.25.40.20">
    <property type="entry name" value="Ankyrin repeat-containing domain"/>
    <property type="match status" value="3"/>
</dbReference>
<comment type="caution">
    <text evidence="10">The sequence shown here is derived from an EMBL/GenBank/DDBJ whole genome shotgun (WGS) entry which is preliminary data.</text>
</comment>
<comment type="subcellular location">
    <subcellularLocation>
        <location evidence="1">Membrane</location>
        <topology evidence="1">Multi-pass membrane protein</topology>
    </subcellularLocation>
</comment>
<evidence type="ECO:0000256" key="8">
    <source>
        <dbReference type="SAM" id="Phobius"/>
    </source>
</evidence>
<keyword evidence="6 8" id="KW-0472">Membrane</keyword>
<keyword evidence="4 8" id="KW-1133">Transmembrane helix</keyword>
<evidence type="ECO:0000256" key="2">
    <source>
        <dbReference type="ARBA" id="ARBA00022692"/>
    </source>
</evidence>
<evidence type="ECO:0000313" key="10">
    <source>
        <dbReference type="EMBL" id="KAH7573884.1"/>
    </source>
</evidence>
<dbReference type="EMBL" id="JAFEMO010000003">
    <property type="protein sequence ID" value="KAH7573884.1"/>
    <property type="molecule type" value="Genomic_DNA"/>
</dbReference>
<evidence type="ECO:0000256" key="1">
    <source>
        <dbReference type="ARBA" id="ARBA00004141"/>
    </source>
</evidence>
<evidence type="ECO:0000256" key="3">
    <source>
        <dbReference type="ARBA" id="ARBA00022737"/>
    </source>
</evidence>
<dbReference type="InterPro" id="IPR036770">
    <property type="entry name" value="Ankyrin_rpt-contain_sf"/>
</dbReference>
<dbReference type="SMART" id="SM00248">
    <property type="entry name" value="ANK"/>
    <property type="match status" value="6"/>
</dbReference>
<dbReference type="Pfam" id="PF13962">
    <property type="entry name" value="PGG"/>
    <property type="match status" value="1"/>
</dbReference>
<evidence type="ECO:0000259" key="9">
    <source>
        <dbReference type="Pfam" id="PF13962"/>
    </source>
</evidence>
<reference evidence="10 11" key="1">
    <citation type="submission" date="2021-02" db="EMBL/GenBank/DDBJ databases">
        <title>Plant Genome Project.</title>
        <authorList>
            <person name="Zhang R.-G."/>
        </authorList>
    </citation>
    <scope>NUCLEOTIDE SEQUENCE [LARGE SCALE GENOMIC DNA]</scope>
    <source>
        <tissue evidence="10">Leaves</tissue>
    </source>
</reference>
<accession>A0ABQ8IBQ8</accession>
<feature type="repeat" description="ANK" evidence="7">
    <location>
        <begin position="406"/>
        <end position="428"/>
    </location>
</feature>
<keyword evidence="2 8" id="KW-0812">Transmembrane</keyword>
<evidence type="ECO:0000313" key="11">
    <source>
        <dbReference type="Proteomes" id="UP000827721"/>
    </source>
</evidence>
<evidence type="ECO:0000256" key="4">
    <source>
        <dbReference type="ARBA" id="ARBA00022989"/>
    </source>
</evidence>
<dbReference type="Pfam" id="PF12796">
    <property type="entry name" value="Ank_2"/>
    <property type="match status" value="1"/>
</dbReference>